<dbReference type="GO" id="GO:0019767">
    <property type="term" value="F:IgE receptor activity"/>
    <property type="evidence" value="ECO:0007669"/>
    <property type="project" value="InterPro"/>
</dbReference>
<dbReference type="EMBL" id="NHOQ01002757">
    <property type="protein sequence ID" value="PWA14812.1"/>
    <property type="molecule type" value="Genomic_DNA"/>
</dbReference>
<evidence type="ECO:0000256" key="6">
    <source>
        <dbReference type="ARBA" id="ARBA00023170"/>
    </source>
</evidence>
<dbReference type="Proteomes" id="UP000250572">
    <property type="component" value="Unassembled WGS sequence"/>
</dbReference>
<organism evidence="7 8">
    <name type="scientific">Gambusia affinis</name>
    <name type="common">Western mosquitofish</name>
    <name type="synonym">Heterandria affinis</name>
    <dbReference type="NCBI Taxonomy" id="33528"/>
    <lineage>
        <taxon>Eukaryota</taxon>
        <taxon>Metazoa</taxon>
        <taxon>Chordata</taxon>
        <taxon>Craniata</taxon>
        <taxon>Vertebrata</taxon>
        <taxon>Euteleostomi</taxon>
        <taxon>Actinopterygii</taxon>
        <taxon>Neopterygii</taxon>
        <taxon>Teleostei</taxon>
        <taxon>Neoteleostei</taxon>
        <taxon>Acanthomorphata</taxon>
        <taxon>Ovalentaria</taxon>
        <taxon>Atherinomorphae</taxon>
        <taxon>Cyprinodontiformes</taxon>
        <taxon>Poeciliidae</taxon>
        <taxon>Poeciliinae</taxon>
        <taxon>Gambusia</taxon>
    </lineage>
</organism>
<evidence type="ECO:0000313" key="8">
    <source>
        <dbReference type="Proteomes" id="UP000250572"/>
    </source>
</evidence>
<dbReference type="Pfam" id="PF11628">
    <property type="entry name" value="TCR_zetazeta"/>
    <property type="match status" value="1"/>
</dbReference>
<evidence type="ECO:0000256" key="2">
    <source>
        <dbReference type="ARBA" id="ARBA00022475"/>
    </source>
</evidence>
<dbReference type="InterPro" id="IPR021663">
    <property type="entry name" value="CD3_zeta/IgE_Fc_rcpt_gamma"/>
</dbReference>
<protein>
    <submittedName>
        <fullName evidence="7">Uncharacterized protein</fullName>
    </submittedName>
</protein>
<accession>A0A315UUD1</accession>
<name>A0A315UUD1_GAMAF</name>
<keyword evidence="6" id="KW-0675">Receptor</keyword>
<keyword evidence="4" id="KW-0391">Immunity</keyword>
<dbReference type="AlphaFoldDB" id="A0A315UUD1"/>
<keyword evidence="8" id="KW-1185">Reference proteome</keyword>
<reference evidence="7 8" key="1">
    <citation type="journal article" date="2018" name="G3 (Bethesda)">
        <title>A High-Quality Reference Genome for the Invasive Mosquitofish Gambusia affinis Using a Chicago Library.</title>
        <authorList>
            <person name="Hoffberg S.L."/>
            <person name="Troendle N.J."/>
            <person name="Glenn T.C."/>
            <person name="Mahmud O."/>
            <person name="Louha S."/>
            <person name="Chalopin D."/>
            <person name="Bennetzen J.L."/>
            <person name="Mauricio R."/>
        </authorList>
    </citation>
    <scope>NUCLEOTIDE SEQUENCE [LARGE SCALE GENOMIC DNA]</scope>
    <source>
        <strain evidence="7">NE01/NJP1002.9</strain>
        <tissue evidence="7">Muscle</tissue>
    </source>
</reference>
<evidence type="ECO:0000256" key="3">
    <source>
        <dbReference type="ARBA" id="ARBA00022553"/>
    </source>
</evidence>
<evidence type="ECO:0000256" key="1">
    <source>
        <dbReference type="ARBA" id="ARBA00004251"/>
    </source>
</evidence>
<keyword evidence="3" id="KW-0597">Phosphoprotein</keyword>
<dbReference type="PANTHER" id="PTHR16803:SF0">
    <property type="entry name" value="HIGH AFFINITY IMMUNOGLOBULIN EPSILON RECEPTOR SUBUNIT GAMMA"/>
    <property type="match status" value="1"/>
</dbReference>
<sequence>MQTQKEKLENTIRTVQHKADHTMFCGAKINFTKHFWVFLAAPLSLSQRPVTVPDAALSEPEICYVLDGILFLYGVILTALYCRIKIYNAREASDGKGKSKQVRATARLKREPPCEPCIVEEGIYTGLTPHKQDTYETIGMKKPLWPLRLGLCLFNLKGSLVPPEGGGPSSFGLSLAVMIRALCHWDEVQTGFLGHAYSPACPLSRASKDEKITVVMPSLNQKSEFFGQREGGRRERQSANRCIRSGKRQHLLSPHNQPDGLTSLLDRIPTTLYPQDHGSLDRTRIFPESTVLEDDHSPGGMTAAH</sequence>
<keyword evidence="2" id="KW-1003">Cell membrane</keyword>
<dbReference type="PANTHER" id="PTHR16803">
    <property type="entry name" value="HIGH AFFINITY IMMUNOGLOBULIN EPSILON RECEPTOR GAMMA-SUBUNIT"/>
    <property type="match status" value="1"/>
</dbReference>
<keyword evidence="5" id="KW-1015">Disulfide bond</keyword>
<dbReference type="InterPro" id="IPR042340">
    <property type="entry name" value="FCER1G"/>
</dbReference>
<evidence type="ECO:0000256" key="5">
    <source>
        <dbReference type="ARBA" id="ARBA00023157"/>
    </source>
</evidence>
<evidence type="ECO:0000313" key="7">
    <source>
        <dbReference type="EMBL" id="PWA14812.1"/>
    </source>
</evidence>
<comment type="subcellular location">
    <subcellularLocation>
        <location evidence="1">Cell membrane</location>
        <topology evidence="1">Single-pass type I membrane protein</topology>
    </subcellularLocation>
</comment>
<dbReference type="GO" id="GO:0032998">
    <property type="term" value="C:Fc-epsilon receptor I complex"/>
    <property type="evidence" value="ECO:0007669"/>
    <property type="project" value="InterPro"/>
</dbReference>
<evidence type="ECO:0000256" key="4">
    <source>
        <dbReference type="ARBA" id="ARBA00022859"/>
    </source>
</evidence>
<keyword evidence="2" id="KW-0472">Membrane</keyword>
<gene>
    <name evidence="7" type="ORF">CCH79_00014519</name>
</gene>
<dbReference type="GO" id="GO:0002376">
    <property type="term" value="P:immune system process"/>
    <property type="evidence" value="ECO:0007669"/>
    <property type="project" value="UniProtKB-KW"/>
</dbReference>
<comment type="caution">
    <text evidence="7">The sequence shown here is derived from an EMBL/GenBank/DDBJ whole genome shotgun (WGS) entry which is preliminary data.</text>
</comment>
<proteinExistence type="predicted"/>